<keyword evidence="1" id="KW-1133">Transmembrane helix</keyword>
<dbReference type="Pfam" id="PF00753">
    <property type="entry name" value="Lactamase_B"/>
    <property type="match status" value="1"/>
</dbReference>
<accession>A0A2H0W1Y4</accession>
<evidence type="ECO:0000256" key="1">
    <source>
        <dbReference type="SAM" id="Phobius"/>
    </source>
</evidence>
<protein>
    <recommendedName>
        <fullName evidence="2">Metallo-beta-lactamase domain-containing protein</fullName>
    </recommendedName>
</protein>
<name>A0A2H0W1Y4_9BACT</name>
<organism evidence="3 4">
    <name type="scientific">Candidatus Buchananbacteria bacterium CG10_big_fil_rev_8_21_14_0_10_42_9</name>
    <dbReference type="NCBI Taxonomy" id="1974526"/>
    <lineage>
        <taxon>Bacteria</taxon>
        <taxon>Candidatus Buchananiibacteriota</taxon>
    </lineage>
</organism>
<dbReference type="InterPro" id="IPR001279">
    <property type="entry name" value="Metallo-B-lactamas"/>
</dbReference>
<evidence type="ECO:0000313" key="3">
    <source>
        <dbReference type="EMBL" id="PIS05385.1"/>
    </source>
</evidence>
<gene>
    <name evidence="3" type="ORF">COT81_01225</name>
</gene>
<comment type="caution">
    <text evidence="3">The sequence shown here is derived from an EMBL/GenBank/DDBJ whole genome shotgun (WGS) entry which is preliminary data.</text>
</comment>
<reference evidence="4" key="1">
    <citation type="submission" date="2017-09" db="EMBL/GenBank/DDBJ databases">
        <title>Depth-based differentiation of microbial function through sediment-hosted aquifers and enrichment of novel symbionts in the deep terrestrial subsurface.</title>
        <authorList>
            <person name="Probst A.J."/>
            <person name="Ladd B."/>
            <person name="Jarett J.K."/>
            <person name="Geller-Mcgrath D.E."/>
            <person name="Sieber C.M.K."/>
            <person name="Emerson J.B."/>
            <person name="Anantharaman K."/>
            <person name="Thomas B.C."/>
            <person name="Malmstrom R."/>
            <person name="Stieglmeier M."/>
            <person name="Klingl A."/>
            <person name="Woyke T."/>
            <person name="Ryan C.M."/>
            <person name="Banfield J.F."/>
        </authorList>
    </citation>
    <scope>NUCLEOTIDE SEQUENCE [LARGE SCALE GENOMIC DNA]</scope>
</reference>
<evidence type="ECO:0000259" key="2">
    <source>
        <dbReference type="SMART" id="SM00849"/>
    </source>
</evidence>
<dbReference type="PANTHER" id="PTHR30619:SF1">
    <property type="entry name" value="RECOMBINATION PROTEIN 2"/>
    <property type="match status" value="1"/>
</dbReference>
<dbReference type="InterPro" id="IPR035681">
    <property type="entry name" value="ComA-like_MBL"/>
</dbReference>
<dbReference type="EMBL" id="PEZZ01000007">
    <property type="protein sequence ID" value="PIS05385.1"/>
    <property type="molecule type" value="Genomic_DNA"/>
</dbReference>
<dbReference type="Gene3D" id="3.60.15.10">
    <property type="entry name" value="Ribonuclease Z/Hydroxyacylglutathione hydrolase-like"/>
    <property type="match status" value="1"/>
</dbReference>
<dbReference type="AlphaFoldDB" id="A0A2H0W1Y4"/>
<keyword evidence="1" id="KW-0472">Membrane</keyword>
<keyword evidence="1" id="KW-0812">Transmembrane</keyword>
<proteinExistence type="predicted"/>
<dbReference type="PANTHER" id="PTHR30619">
    <property type="entry name" value="DNA INTERNALIZATION/COMPETENCE PROTEIN COMEC/REC2"/>
    <property type="match status" value="1"/>
</dbReference>
<dbReference type="SUPFAM" id="SSF56281">
    <property type="entry name" value="Metallo-hydrolase/oxidoreductase"/>
    <property type="match status" value="1"/>
</dbReference>
<sequence>MKHKKIYIAIIGLAFVGFLFVYFSNQQHDWRIIFFDIGQGDSILIQTNDGQDILIDGGPDSTVIYKLGEYLPFYDRTIDLVIATHPDADHIVGLIEVLNRYQVKKFLYTGIEDDSSIYATLQKIVNDRKVTAEITFAGQDLGIHELEVLYPLENISGQSFDNTNNTSIVLEIQSGEIKVLLTGDAEKEVEQLLVDTYDNLDIDILKLGHHGSNTSSIEEFILATKPEVAIVSAGEDNRYGHPARRVIKRAERLGTKILSTIEVGDIVINIDEQKYFAE</sequence>
<feature type="domain" description="Metallo-beta-lactamase" evidence="2">
    <location>
        <begin position="39"/>
        <end position="235"/>
    </location>
</feature>
<evidence type="ECO:0000313" key="4">
    <source>
        <dbReference type="Proteomes" id="UP000230935"/>
    </source>
</evidence>
<dbReference type="InterPro" id="IPR052159">
    <property type="entry name" value="Competence_DNA_uptake"/>
</dbReference>
<dbReference type="Proteomes" id="UP000230935">
    <property type="component" value="Unassembled WGS sequence"/>
</dbReference>
<dbReference type="SMART" id="SM00849">
    <property type="entry name" value="Lactamase_B"/>
    <property type="match status" value="1"/>
</dbReference>
<dbReference type="CDD" id="cd07731">
    <property type="entry name" value="ComA-like_MBL-fold"/>
    <property type="match status" value="1"/>
</dbReference>
<feature type="transmembrane region" description="Helical" evidence="1">
    <location>
        <begin position="6"/>
        <end position="23"/>
    </location>
</feature>
<dbReference type="InterPro" id="IPR036866">
    <property type="entry name" value="RibonucZ/Hydroxyglut_hydro"/>
</dbReference>